<organism evidence="1 2">
    <name type="scientific">Streptomyces ipomoeae 91-03</name>
    <dbReference type="NCBI Taxonomy" id="698759"/>
    <lineage>
        <taxon>Bacteria</taxon>
        <taxon>Bacillati</taxon>
        <taxon>Actinomycetota</taxon>
        <taxon>Actinomycetes</taxon>
        <taxon>Kitasatosporales</taxon>
        <taxon>Streptomycetaceae</taxon>
        <taxon>Streptomyces</taxon>
    </lineage>
</organism>
<keyword evidence="2" id="KW-1185">Reference proteome</keyword>
<gene>
    <name evidence="1" type="ORF">STRIP9103_04205</name>
</gene>
<dbReference type="PATRIC" id="fig|698759.3.peg.9240"/>
<evidence type="ECO:0000313" key="2">
    <source>
        <dbReference type="Proteomes" id="UP000010411"/>
    </source>
</evidence>
<accession>L1KHZ4</accession>
<dbReference type="OrthoDB" id="4205682at2"/>
<name>L1KHZ4_9ACTN</name>
<proteinExistence type="predicted"/>
<dbReference type="EMBL" id="AEJC01000686">
    <property type="protein sequence ID" value="EKX60018.1"/>
    <property type="molecule type" value="Genomic_DNA"/>
</dbReference>
<dbReference type="Proteomes" id="UP000010411">
    <property type="component" value="Unassembled WGS sequence"/>
</dbReference>
<reference evidence="1 2" key="1">
    <citation type="submission" date="2012-11" db="EMBL/GenBank/DDBJ databases">
        <authorList>
            <person name="Huguet-Tapia J.C."/>
            <person name="Durkin A.S."/>
            <person name="Pettis G.S."/>
            <person name="Badger J.H."/>
        </authorList>
    </citation>
    <scope>NUCLEOTIDE SEQUENCE [LARGE SCALE GENOMIC DNA]</scope>
    <source>
        <strain evidence="1 2">91-03</strain>
    </source>
</reference>
<sequence length="148" mass="15674">MAVLCLVVAGCGVSGVSGVSGGVRVEGAAPTAIPWRGSAYVLDYESVPQEKPDSFSLTSNTWLSHLTWKGWGSNQAVANGFSWDMSCSSGCTDDGIPSYRVTLVLGDLTRRAHAAYYRHASLRAARGARTPTWAEPGLEDMGLHVPDS</sequence>
<dbReference type="AlphaFoldDB" id="L1KHZ4"/>
<protein>
    <submittedName>
        <fullName evidence="1">Uncharacterized protein</fullName>
    </submittedName>
</protein>
<dbReference type="RefSeq" id="WP_009344238.1">
    <property type="nucleotide sequence ID" value="NZ_AEJC01000686.1"/>
</dbReference>
<comment type="caution">
    <text evidence="1">The sequence shown here is derived from an EMBL/GenBank/DDBJ whole genome shotgun (WGS) entry which is preliminary data.</text>
</comment>
<evidence type="ECO:0000313" key="1">
    <source>
        <dbReference type="EMBL" id="EKX60018.1"/>
    </source>
</evidence>